<feature type="domain" description="UNC-45/Cro1/She4 central" evidence="3">
    <location>
        <begin position="222"/>
        <end position="373"/>
    </location>
</feature>
<keyword evidence="5" id="KW-1185">Reference proteome</keyword>
<dbReference type="GO" id="GO:0051879">
    <property type="term" value="F:Hsp90 protein binding"/>
    <property type="evidence" value="ECO:0007669"/>
    <property type="project" value="TreeGrafter"/>
</dbReference>
<accession>A0A6G1GGZ0</accession>
<dbReference type="Proteomes" id="UP000504638">
    <property type="component" value="Unplaced"/>
</dbReference>
<evidence type="ECO:0000256" key="1">
    <source>
        <dbReference type="ARBA" id="ARBA00004496"/>
    </source>
</evidence>
<dbReference type="SUPFAM" id="SSF48371">
    <property type="entry name" value="ARM repeat"/>
    <property type="match status" value="1"/>
</dbReference>
<gene>
    <name evidence="4 6" type="ORF">P152DRAFT_445388</name>
</gene>
<dbReference type="GO" id="GO:0005737">
    <property type="term" value="C:cytoplasm"/>
    <property type="evidence" value="ECO:0007669"/>
    <property type="project" value="UniProtKB-SubCell"/>
</dbReference>
<dbReference type="InterPro" id="IPR011989">
    <property type="entry name" value="ARM-like"/>
</dbReference>
<dbReference type="AlphaFoldDB" id="A0A6G1GGZ0"/>
<evidence type="ECO:0000313" key="5">
    <source>
        <dbReference type="Proteomes" id="UP000504638"/>
    </source>
</evidence>
<reference evidence="6" key="2">
    <citation type="submission" date="2020-04" db="EMBL/GenBank/DDBJ databases">
        <authorList>
            <consortium name="NCBI Genome Project"/>
        </authorList>
    </citation>
    <scope>NUCLEOTIDE SEQUENCE</scope>
    <source>
        <strain evidence="6">CBS 781.70</strain>
    </source>
</reference>
<dbReference type="Gene3D" id="1.25.10.10">
    <property type="entry name" value="Leucine-rich Repeat Variant"/>
    <property type="match status" value="2"/>
</dbReference>
<dbReference type="InterPro" id="IPR016024">
    <property type="entry name" value="ARM-type_fold"/>
</dbReference>
<evidence type="ECO:0000259" key="3">
    <source>
        <dbReference type="Pfam" id="PF11701"/>
    </source>
</evidence>
<dbReference type="InterPro" id="IPR024660">
    <property type="entry name" value="UCS_central_dom"/>
</dbReference>
<dbReference type="Pfam" id="PF11701">
    <property type="entry name" value="UNC45-central"/>
    <property type="match status" value="1"/>
</dbReference>
<dbReference type="PANTHER" id="PTHR45994">
    <property type="entry name" value="FI21225P1"/>
    <property type="match status" value="1"/>
</dbReference>
<reference evidence="6" key="3">
    <citation type="submission" date="2025-04" db="UniProtKB">
        <authorList>
            <consortium name="RefSeq"/>
        </authorList>
    </citation>
    <scope>IDENTIFICATION</scope>
    <source>
        <strain evidence="6">CBS 781.70</strain>
    </source>
</reference>
<reference evidence="4 6" key="1">
    <citation type="submission" date="2020-01" db="EMBL/GenBank/DDBJ databases">
        <authorList>
            <consortium name="DOE Joint Genome Institute"/>
            <person name="Haridas S."/>
            <person name="Albert R."/>
            <person name="Binder M."/>
            <person name="Bloem J."/>
            <person name="Labutti K."/>
            <person name="Salamov A."/>
            <person name="Andreopoulos B."/>
            <person name="Baker S.E."/>
            <person name="Barry K."/>
            <person name="Bills G."/>
            <person name="Bluhm B.H."/>
            <person name="Cannon C."/>
            <person name="Castanera R."/>
            <person name="Culley D.E."/>
            <person name="Daum C."/>
            <person name="Ezra D."/>
            <person name="Gonzalez J.B."/>
            <person name="Henrissat B."/>
            <person name="Kuo A."/>
            <person name="Liang C."/>
            <person name="Lipzen A."/>
            <person name="Lutzoni F."/>
            <person name="Magnuson J."/>
            <person name="Mondo S."/>
            <person name="Nolan M."/>
            <person name="Ohm R."/>
            <person name="Pangilinan J."/>
            <person name="Park H.-J."/>
            <person name="Ramirez L."/>
            <person name="Alfaro M."/>
            <person name="Sun H."/>
            <person name="Tritt A."/>
            <person name="Yoshinaga Y."/>
            <person name="Zwiers L.-H."/>
            <person name="Turgeon B.G."/>
            <person name="Goodwin S.B."/>
            <person name="Spatafora J.W."/>
            <person name="Crous P.W."/>
            <person name="Grigoriev I.V."/>
        </authorList>
    </citation>
    <scope>NUCLEOTIDE SEQUENCE</scope>
    <source>
        <strain evidence="4 6">CBS 781.70</strain>
    </source>
</reference>
<dbReference type="RefSeq" id="XP_033538905.1">
    <property type="nucleotide sequence ID" value="XM_033677855.1"/>
</dbReference>
<keyword evidence="2" id="KW-0963">Cytoplasm</keyword>
<dbReference type="OrthoDB" id="5574718at2759"/>
<evidence type="ECO:0000313" key="4">
    <source>
        <dbReference type="EMBL" id="KAF1817274.1"/>
    </source>
</evidence>
<organism evidence="4">
    <name type="scientific">Eremomyces bilateralis CBS 781.70</name>
    <dbReference type="NCBI Taxonomy" id="1392243"/>
    <lineage>
        <taxon>Eukaryota</taxon>
        <taxon>Fungi</taxon>
        <taxon>Dikarya</taxon>
        <taxon>Ascomycota</taxon>
        <taxon>Pezizomycotina</taxon>
        <taxon>Dothideomycetes</taxon>
        <taxon>Dothideomycetes incertae sedis</taxon>
        <taxon>Eremomycetales</taxon>
        <taxon>Eremomycetaceae</taxon>
        <taxon>Eremomyces</taxon>
    </lineage>
</organism>
<comment type="subcellular location">
    <subcellularLocation>
        <location evidence="1">Cytoplasm</location>
    </subcellularLocation>
</comment>
<name>A0A6G1GGZ0_9PEZI</name>
<dbReference type="PANTHER" id="PTHR45994:SF1">
    <property type="entry name" value="FI21225P1"/>
    <property type="match status" value="1"/>
</dbReference>
<protein>
    <submittedName>
        <fullName evidence="4 6">ARM repeat-containing protein</fullName>
    </submittedName>
</protein>
<dbReference type="GeneID" id="54418425"/>
<proteinExistence type="predicted"/>
<sequence>MDPKSANPESDQATKLASQAIDLAKAGKTNDAFRQLEEASKLSPENEKVKSTREELRRYQDGSRLVDLCNEWLESLSDDDGEEALDYLHKHKLSDPIADEAMNILLEYKSDCDMADQLTGEVLKHPGARRALAAALVAHPTATFKKMFVRGEDTMDAMMAALRLESEWKDDTARVAAIRDAFQLALASLMEAGVDYPDRAMKLIANLLSYEAHHLHGLIDADGFDVILSALDIRLPTRIKKYATLATAKLLESSPDSAKVLISNYVTWRVRKPTADGLIVAFSAAAAVFPMEPTNAAALFLADGFLPAFVHIVQEKRSNRVEQAALDLLSVACMDKGCREGIAKYCKLWLWEVVEANVDARRSNLAALILVKIANESSLKSGGELDDLIKKFKATIVSPDQPGVVDAIEALAFASLNPQVKEDLTNDKEFLKMLIAKLGGPGQGIKPAHFGGVSILENITAYPPPLTEEQKKISELKAYANSSKPTEASPLESNEKVTVRCRTVLDAEAVPLLNTISKGASPAVLLRITKIFLSLSKEQRHRGVLAQQGAVKQLLTIHATITAAQRAKSPPSTTNPHDILHTAAHAVARILISVDPHHIDPLLLFNPQPLLVRAATELVCNLMASSVGVALFVDDSRDARTRLRVIIALTDADDLPTRMAAGGALAMITEWEPGVEAVLEQENGVRRIVGMCGDESEEVGIRGLACVGNLAQAPGAMGERGRKRLMEEKALEAVQGIEKEGRGKDVGMVDLARQIAEIMKE</sequence>
<dbReference type="EMBL" id="ML975149">
    <property type="protein sequence ID" value="KAF1817274.1"/>
    <property type="molecule type" value="Genomic_DNA"/>
</dbReference>
<evidence type="ECO:0000256" key="2">
    <source>
        <dbReference type="ARBA" id="ARBA00022490"/>
    </source>
</evidence>
<evidence type="ECO:0000313" key="6">
    <source>
        <dbReference type="RefSeq" id="XP_033538905.1"/>
    </source>
</evidence>